<dbReference type="Gene3D" id="3.90.1150.10">
    <property type="entry name" value="Aspartate Aminotransferase, domain 1"/>
    <property type="match status" value="1"/>
</dbReference>
<organism evidence="13 14">
    <name type="scientific">Roseibacillus persicicus</name>
    <dbReference type="NCBI Taxonomy" id="454148"/>
    <lineage>
        <taxon>Bacteria</taxon>
        <taxon>Pseudomonadati</taxon>
        <taxon>Verrucomicrobiota</taxon>
        <taxon>Verrucomicrobiia</taxon>
        <taxon>Verrucomicrobiales</taxon>
        <taxon>Verrucomicrobiaceae</taxon>
        <taxon>Roseibacillus</taxon>
    </lineage>
</organism>
<keyword evidence="6" id="KW-0479">Metal-binding</keyword>
<dbReference type="GO" id="GO:0031071">
    <property type="term" value="F:cysteine desulfurase activity"/>
    <property type="evidence" value="ECO:0007669"/>
    <property type="project" value="UniProtKB-EC"/>
</dbReference>
<dbReference type="SUPFAM" id="SSF53383">
    <property type="entry name" value="PLP-dependent transferases"/>
    <property type="match status" value="1"/>
</dbReference>
<evidence type="ECO:0000256" key="11">
    <source>
        <dbReference type="RuleBase" id="RU004504"/>
    </source>
</evidence>
<dbReference type="InterPro" id="IPR016454">
    <property type="entry name" value="Cysteine_dSase"/>
</dbReference>
<dbReference type="Pfam" id="PF00266">
    <property type="entry name" value="Aminotran_5"/>
    <property type="match status" value="1"/>
</dbReference>
<dbReference type="InterPro" id="IPR015424">
    <property type="entry name" value="PyrdxlP-dep_Trfase"/>
</dbReference>
<dbReference type="InterPro" id="IPR020578">
    <property type="entry name" value="Aminotrans_V_PyrdxlP_BS"/>
</dbReference>
<evidence type="ECO:0000256" key="7">
    <source>
        <dbReference type="ARBA" id="ARBA00022898"/>
    </source>
</evidence>
<dbReference type="Proteomes" id="UP000644507">
    <property type="component" value="Unassembled WGS sequence"/>
</dbReference>
<evidence type="ECO:0000256" key="6">
    <source>
        <dbReference type="ARBA" id="ARBA00022723"/>
    </source>
</evidence>
<evidence type="ECO:0000256" key="10">
    <source>
        <dbReference type="ARBA" id="ARBA00050776"/>
    </source>
</evidence>
<dbReference type="Gene3D" id="1.10.260.50">
    <property type="match status" value="1"/>
</dbReference>
<dbReference type="InterPro" id="IPR015421">
    <property type="entry name" value="PyrdxlP-dep_Trfase_major"/>
</dbReference>
<dbReference type="PIRSF" id="PIRSF005572">
    <property type="entry name" value="NifS"/>
    <property type="match status" value="1"/>
</dbReference>
<keyword evidence="5" id="KW-0808">Transferase</keyword>
<evidence type="ECO:0000256" key="8">
    <source>
        <dbReference type="ARBA" id="ARBA00023004"/>
    </source>
</evidence>
<evidence type="ECO:0000259" key="12">
    <source>
        <dbReference type="Pfam" id="PF00266"/>
    </source>
</evidence>
<comment type="caution">
    <text evidence="13">The sequence shown here is derived from an EMBL/GenBank/DDBJ whole genome shotgun (WGS) entry which is preliminary data.</text>
</comment>
<dbReference type="PANTHER" id="PTHR11601:SF34">
    <property type="entry name" value="CYSTEINE DESULFURASE"/>
    <property type="match status" value="1"/>
</dbReference>
<evidence type="ECO:0000313" key="13">
    <source>
        <dbReference type="EMBL" id="GHC43912.1"/>
    </source>
</evidence>
<evidence type="ECO:0000256" key="9">
    <source>
        <dbReference type="ARBA" id="ARBA00023014"/>
    </source>
</evidence>
<dbReference type="InterPro" id="IPR015422">
    <property type="entry name" value="PyrdxlP-dep_Trfase_small"/>
</dbReference>
<accession>A0A918TD09</accession>
<keyword evidence="14" id="KW-1185">Reference proteome</keyword>
<dbReference type="InterPro" id="IPR000192">
    <property type="entry name" value="Aminotrans_V_dom"/>
</dbReference>
<sequence length="388" mass="41955">MIYLDNNATTPVHPEVLEAMMPFLTDHFHNPSSGYRASKPVKNALATAREQVATLINARPDEIIFTSCGTESNNTALKSLARLIGRKKSRVLTSAIEHSAVLRPIEAMAAVGFETRTIGVHEDGRFDLEELAEHLDADIPTFASLMWSNNETGVTQPIAEACALLKEKKAVLHTDAIQAVGKVPVDVRAVPVDMLSISGHKLYAPKGVGALYLRNGFRLEPLLRGGGQEGTHRSGTENVPYIVGLGKAAELAMNSGNSQISELRDHLEKRLSSEIEGVHLNGSREHRAGNICHVSFDHCEGAGLMILLDEAGVQVSTGSACMTGKQQPSHVQKAMGFSDERAKSSLRISLSRFTTREEIDTAANAIAKAVKKLRAIQSPLTGPVQVYR</sequence>
<evidence type="ECO:0000256" key="5">
    <source>
        <dbReference type="ARBA" id="ARBA00022679"/>
    </source>
</evidence>
<evidence type="ECO:0000256" key="2">
    <source>
        <dbReference type="ARBA" id="ARBA00003120"/>
    </source>
</evidence>
<keyword evidence="7" id="KW-0663">Pyridoxal phosphate</keyword>
<dbReference type="PANTHER" id="PTHR11601">
    <property type="entry name" value="CYSTEINE DESULFURYLASE FAMILY MEMBER"/>
    <property type="match status" value="1"/>
</dbReference>
<dbReference type="GO" id="GO:0046872">
    <property type="term" value="F:metal ion binding"/>
    <property type="evidence" value="ECO:0007669"/>
    <property type="project" value="UniProtKB-KW"/>
</dbReference>
<name>A0A918TD09_9BACT</name>
<proteinExistence type="inferred from homology"/>
<evidence type="ECO:0000256" key="3">
    <source>
        <dbReference type="ARBA" id="ARBA00006490"/>
    </source>
</evidence>
<dbReference type="RefSeq" id="WP_189567290.1">
    <property type="nucleotide sequence ID" value="NZ_BMXI01000002.1"/>
</dbReference>
<dbReference type="EC" id="2.8.1.7" evidence="4"/>
<comment type="similarity">
    <text evidence="3">Belongs to the class-V pyridoxal-phosphate-dependent aminotransferase family. NifS/IscS subfamily.</text>
</comment>
<reference evidence="13" key="2">
    <citation type="submission" date="2020-09" db="EMBL/GenBank/DDBJ databases">
        <authorList>
            <person name="Sun Q."/>
            <person name="Kim S."/>
        </authorList>
    </citation>
    <scope>NUCLEOTIDE SEQUENCE</scope>
    <source>
        <strain evidence="13">KCTC 12988</strain>
    </source>
</reference>
<dbReference type="PROSITE" id="PS00595">
    <property type="entry name" value="AA_TRANSFER_CLASS_5"/>
    <property type="match status" value="1"/>
</dbReference>
<reference evidence="13" key="1">
    <citation type="journal article" date="2014" name="Int. J. Syst. Evol. Microbiol.">
        <title>Complete genome sequence of Corynebacterium casei LMG S-19264T (=DSM 44701T), isolated from a smear-ripened cheese.</title>
        <authorList>
            <consortium name="US DOE Joint Genome Institute (JGI-PGF)"/>
            <person name="Walter F."/>
            <person name="Albersmeier A."/>
            <person name="Kalinowski J."/>
            <person name="Ruckert C."/>
        </authorList>
    </citation>
    <scope>NUCLEOTIDE SEQUENCE</scope>
    <source>
        <strain evidence="13">KCTC 12988</strain>
    </source>
</reference>
<feature type="domain" description="Aminotransferase class V" evidence="12">
    <location>
        <begin position="2"/>
        <end position="360"/>
    </location>
</feature>
<gene>
    <name evidence="13" type="ORF">GCM10007100_06380</name>
</gene>
<evidence type="ECO:0000313" key="14">
    <source>
        <dbReference type="Proteomes" id="UP000644507"/>
    </source>
</evidence>
<dbReference type="GO" id="GO:0051536">
    <property type="term" value="F:iron-sulfur cluster binding"/>
    <property type="evidence" value="ECO:0007669"/>
    <property type="project" value="UniProtKB-KW"/>
</dbReference>
<comment type="catalytic activity">
    <reaction evidence="10">
        <text>(sulfur carrier)-H + L-cysteine = (sulfur carrier)-SH + L-alanine</text>
        <dbReference type="Rhea" id="RHEA:43892"/>
        <dbReference type="Rhea" id="RHEA-COMP:14737"/>
        <dbReference type="Rhea" id="RHEA-COMP:14739"/>
        <dbReference type="ChEBI" id="CHEBI:29917"/>
        <dbReference type="ChEBI" id="CHEBI:35235"/>
        <dbReference type="ChEBI" id="CHEBI:57972"/>
        <dbReference type="ChEBI" id="CHEBI:64428"/>
        <dbReference type="EC" id="2.8.1.7"/>
    </reaction>
</comment>
<evidence type="ECO:0000256" key="1">
    <source>
        <dbReference type="ARBA" id="ARBA00001933"/>
    </source>
</evidence>
<dbReference type="FunFam" id="3.40.640.10:FF:000084">
    <property type="entry name" value="IscS-like cysteine desulfurase"/>
    <property type="match status" value="1"/>
</dbReference>
<evidence type="ECO:0000256" key="4">
    <source>
        <dbReference type="ARBA" id="ARBA00012239"/>
    </source>
</evidence>
<protein>
    <recommendedName>
        <fullName evidence="4">cysteine desulfurase</fullName>
        <ecNumber evidence="4">2.8.1.7</ecNumber>
    </recommendedName>
</protein>
<comment type="function">
    <text evidence="2">Catalyzes the removal of elemental sulfur atoms from cysteine to produce alanine. Seems to participate in the biosynthesis of the nitrogenase metalloclusters by providing the inorganic sulfur required for the Fe-S core formation.</text>
</comment>
<dbReference type="Gene3D" id="3.40.640.10">
    <property type="entry name" value="Type I PLP-dependent aspartate aminotransferase-like (Major domain)"/>
    <property type="match status" value="1"/>
</dbReference>
<comment type="cofactor">
    <cofactor evidence="1 11">
        <name>pyridoxal 5'-phosphate</name>
        <dbReference type="ChEBI" id="CHEBI:597326"/>
    </cofactor>
</comment>
<dbReference type="EMBL" id="BMXI01000002">
    <property type="protein sequence ID" value="GHC43912.1"/>
    <property type="molecule type" value="Genomic_DNA"/>
</dbReference>
<keyword evidence="8" id="KW-0408">Iron</keyword>
<dbReference type="AlphaFoldDB" id="A0A918TD09"/>
<keyword evidence="9" id="KW-0411">Iron-sulfur</keyword>